<feature type="transmembrane region" description="Helical" evidence="7">
    <location>
        <begin position="73"/>
        <end position="91"/>
    </location>
</feature>
<dbReference type="PANTHER" id="PTHR43652">
    <property type="entry name" value="BASIC AMINO ACID ANTIPORTER YFCC-RELATED"/>
    <property type="match status" value="1"/>
</dbReference>
<dbReference type="EMBL" id="LT906441">
    <property type="protein sequence ID" value="SNV35830.1"/>
    <property type="molecule type" value="Genomic_DNA"/>
</dbReference>
<feature type="transmembrane region" description="Helical" evidence="7">
    <location>
        <begin position="388"/>
        <end position="405"/>
    </location>
</feature>
<dbReference type="AlphaFoldDB" id="A0A239WP01"/>
<keyword evidence="3 7" id="KW-0812">Transmembrane</keyword>
<feature type="transmembrane region" description="Helical" evidence="7">
    <location>
        <begin position="547"/>
        <end position="565"/>
    </location>
</feature>
<keyword evidence="2" id="KW-1003">Cell membrane</keyword>
<evidence type="ECO:0000313" key="9">
    <source>
        <dbReference type="Proteomes" id="UP000215332"/>
    </source>
</evidence>
<dbReference type="GO" id="GO:0005886">
    <property type="term" value="C:plasma membrane"/>
    <property type="evidence" value="ECO:0007669"/>
    <property type="project" value="UniProtKB-SubCell"/>
</dbReference>
<feature type="transmembrane region" description="Helical" evidence="7">
    <location>
        <begin position="425"/>
        <end position="447"/>
    </location>
</feature>
<feature type="transmembrane region" description="Helical" evidence="7">
    <location>
        <begin position="300"/>
        <end position="320"/>
    </location>
</feature>
<evidence type="ECO:0000256" key="2">
    <source>
        <dbReference type="ARBA" id="ARBA00022475"/>
    </source>
</evidence>
<protein>
    <submittedName>
        <fullName evidence="8">H+/gluconate symporter and related permeases</fullName>
    </submittedName>
</protein>
<evidence type="ECO:0000256" key="4">
    <source>
        <dbReference type="ARBA" id="ARBA00022989"/>
    </source>
</evidence>
<dbReference type="Proteomes" id="UP000215332">
    <property type="component" value="Chromosome 1"/>
</dbReference>
<keyword evidence="4 7" id="KW-1133">Transmembrane helix</keyword>
<proteinExistence type="predicted"/>
<evidence type="ECO:0000256" key="6">
    <source>
        <dbReference type="SAM" id="MobiDB-lite"/>
    </source>
</evidence>
<sequence>MESSTTAPHDDQDASADTMTSSKTTLLSSHLQQQDTASLPKGSGGQSPDTEVPAPADHPEVTHHRRGLRVPSAFTILFVLTILAVIATWLVPAGSYSKLAYETGASQLQITDPHGRTSSVPATQGSLDRLHVRIPIESFTSGAITKPVSIPGTYQRLEQHPAGVSDIVTGMVNGTIDAVDIIVFILVLGGMIGVVRATGAFETGLLRLTKVTKGHEFILVLAVSLLMILGGSTCGLEEEAVAFYPIIAPIFILMGYDSIVVVGAIFLAGSVGTCFSTINPFSSAIATNSAGIPLTDGMNWRLIGLAGGAVAVVCYLRWYCRRVQEDPTFSYTLEDRESFDKQWGMDVTDETVGRFTWRRKVSLILFIAAFPLMVVGVINWGWWFPQMAASFLALTIIIMLLSRTGSEKLSEKQLVDAFSDGSSSLVAVSLIIGLARGINLILEQGFISDTMLQASTSLVTGMPGPAFVLTLLVVFFVLGFVVPSSSGLAVLAMPIMAPLADTVNLPRSIVVCAYQWGQYAMLFLAPTGLVMATLQMLDIKYSHWLRFVWPMVVFVLVWGGGLLVAQSLMV</sequence>
<feature type="transmembrane region" description="Helical" evidence="7">
    <location>
        <begin position="363"/>
        <end position="382"/>
    </location>
</feature>
<feature type="transmembrane region" description="Helical" evidence="7">
    <location>
        <begin position="516"/>
        <end position="535"/>
    </location>
</feature>
<dbReference type="Pfam" id="PF03606">
    <property type="entry name" value="DcuC"/>
    <property type="match status" value="1"/>
</dbReference>
<dbReference type="RefSeq" id="WP_021105549.1">
    <property type="nucleotide sequence ID" value="NZ_LT906441.1"/>
</dbReference>
<feature type="transmembrane region" description="Helical" evidence="7">
    <location>
        <begin position="217"/>
        <end position="236"/>
    </location>
</feature>
<evidence type="ECO:0000256" key="1">
    <source>
        <dbReference type="ARBA" id="ARBA00004651"/>
    </source>
</evidence>
<feature type="compositionally biased region" description="Low complexity" evidence="6">
    <location>
        <begin position="20"/>
        <end position="34"/>
    </location>
</feature>
<gene>
    <name evidence="8" type="ORF">SAMEA4412665_01282</name>
</gene>
<dbReference type="InterPro" id="IPR018385">
    <property type="entry name" value="C4_dicarb_anaerob_car-like"/>
</dbReference>
<feature type="region of interest" description="Disordered" evidence="6">
    <location>
        <begin position="1"/>
        <end position="64"/>
    </location>
</feature>
<evidence type="ECO:0000256" key="3">
    <source>
        <dbReference type="ARBA" id="ARBA00022692"/>
    </source>
</evidence>
<reference evidence="8 9" key="1">
    <citation type="submission" date="2017-06" db="EMBL/GenBank/DDBJ databases">
        <authorList>
            <consortium name="Pathogen Informatics"/>
        </authorList>
    </citation>
    <scope>NUCLEOTIDE SEQUENCE [LARGE SCALE GENOMIC DNA]</scope>
    <source>
        <strain evidence="8 9">NCTC11865</strain>
    </source>
</reference>
<dbReference type="InterPro" id="IPR051679">
    <property type="entry name" value="DASS-Related_Transporters"/>
</dbReference>
<feature type="transmembrane region" description="Helical" evidence="7">
    <location>
        <begin position="274"/>
        <end position="294"/>
    </location>
</feature>
<keyword evidence="5 7" id="KW-0472">Membrane</keyword>
<evidence type="ECO:0000256" key="7">
    <source>
        <dbReference type="SAM" id="Phobius"/>
    </source>
</evidence>
<feature type="transmembrane region" description="Helical" evidence="7">
    <location>
        <begin position="181"/>
        <end position="205"/>
    </location>
</feature>
<dbReference type="PANTHER" id="PTHR43652:SF6">
    <property type="entry name" value="ARGININE REPRESSOR"/>
    <property type="match status" value="1"/>
</dbReference>
<name>A0A239WP01_9ACTN</name>
<evidence type="ECO:0000313" key="8">
    <source>
        <dbReference type="EMBL" id="SNV35830.1"/>
    </source>
</evidence>
<organism evidence="8 9">
    <name type="scientific">Cutibacterium granulosum</name>
    <dbReference type="NCBI Taxonomy" id="33011"/>
    <lineage>
        <taxon>Bacteria</taxon>
        <taxon>Bacillati</taxon>
        <taxon>Actinomycetota</taxon>
        <taxon>Actinomycetes</taxon>
        <taxon>Propionibacteriales</taxon>
        <taxon>Propionibacteriaceae</taxon>
        <taxon>Cutibacterium</taxon>
    </lineage>
</organism>
<dbReference type="eggNOG" id="COG1288">
    <property type="taxonomic scope" value="Bacteria"/>
</dbReference>
<dbReference type="KEGG" id="cgrn:4412665_01282"/>
<feature type="transmembrane region" description="Helical" evidence="7">
    <location>
        <begin position="467"/>
        <end position="495"/>
    </location>
</feature>
<accession>A0A239WP01</accession>
<evidence type="ECO:0000256" key="5">
    <source>
        <dbReference type="ARBA" id="ARBA00023136"/>
    </source>
</evidence>
<comment type="subcellular location">
    <subcellularLocation>
        <location evidence="1">Cell membrane</location>
        <topology evidence="1">Multi-pass membrane protein</topology>
    </subcellularLocation>
</comment>
<feature type="transmembrane region" description="Helical" evidence="7">
    <location>
        <begin position="242"/>
        <end position="267"/>
    </location>
</feature>